<accession>A0A2H0XBV1</accession>
<proteinExistence type="inferred from homology"/>
<feature type="binding site" evidence="5">
    <location>
        <begin position="10"/>
        <end position="15"/>
    </location>
    <ligand>
        <name>ATP</name>
        <dbReference type="ChEBI" id="CHEBI:30616"/>
    </ligand>
</feature>
<evidence type="ECO:0000256" key="5">
    <source>
        <dbReference type="HAMAP-Rule" id="MF_00235"/>
    </source>
</evidence>
<feature type="binding site" evidence="5">
    <location>
        <position position="149"/>
    </location>
    <ligand>
        <name>AMP</name>
        <dbReference type="ChEBI" id="CHEBI:456215"/>
    </ligand>
</feature>
<dbReference type="UniPathway" id="UPA00588">
    <property type="reaction ID" value="UER00649"/>
</dbReference>
<feature type="binding site" evidence="5">
    <location>
        <position position="36"/>
    </location>
    <ligand>
        <name>AMP</name>
        <dbReference type="ChEBI" id="CHEBI:456215"/>
    </ligand>
</feature>
<feature type="binding site" evidence="5">
    <location>
        <position position="160"/>
    </location>
    <ligand>
        <name>AMP</name>
        <dbReference type="ChEBI" id="CHEBI:456215"/>
    </ligand>
</feature>
<dbReference type="InterPro" id="IPR027417">
    <property type="entry name" value="P-loop_NTPase"/>
</dbReference>
<comment type="caution">
    <text evidence="8">The sequence shown here is derived from an EMBL/GenBank/DDBJ whole genome shotgun (WGS) entry which is preliminary data.</text>
</comment>
<keyword evidence="4 5" id="KW-0418">Kinase</keyword>
<evidence type="ECO:0000256" key="1">
    <source>
        <dbReference type="ARBA" id="ARBA00022679"/>
    </source>
</evidence>
<evidence type="ECO:0000256" key="3">
    <source>
        <dbReference type="ARBA" id="ARBA00022741"/>
    </source>
</evidence>
<feature type="binding site" evidence="5">
    <location>
        <begin position="128"/>
        <end position="129"/>
    </location>
    <ligand>
        <name>ATP</name>
        <dbReference type="ChEBI" id="CHEBI:30616"/>
    </ligand>
</feature>
<comment type="function">
    <text evidence="5">Catalyzes the reversible transfer of the terminal phosphate group between ATP and AMP. Plays an important role in cellular energy homeostasis and in adenine nucleotide metabolism.</text>
</comment>
<evidence type="ECO:0000313" key="9">
    <source>
        <dbReference type="Proteomes" id="UP000231252"/>
    </source>
</evidence>
<protein>
    <recommendedName>
        <fullName evidence="5 7">Adenylate kinase</fullName>
        <shortName evidence="5">AK</shortName>
        <ecNumber evidence="5 7">2.7.4.3</ecNumber>
    </recommendedName>
    <alternativeName>
        <fullName evidence="5">ATP-AMP transphosphorylase</fullName>
    </alternativeName>
    <alternativeName>
        <fullName evidence="5">ATP:AMP phosphotransferase</fullName>
    </alternativeName>
    <alternativeName>
        <fullName evidence="5">Adenylate monophosphate kinase</fullName>
    </alternativeName>
</protein>
<dbReference type="EMBL" id="PEYU01000048">
    <property type="protein sequence ID" value="PIS22386.1"/>
    <property type="molecule type" value="Genomic_DNA"/>
</dbReference>
<feature type="binding site" evidence="5">
    <location>
        <begin position="56"/>
        <end position="58"/>
    </location>
    <ligand>
        <name>AMP</name>
        <dbReference type="ChEBI" id="CHEBI:456215"/>
    </ligand>
</feature>
<organism evidence="8 9">
    <name type="scientific">candidate division WWE3 bacterium CG08_land_8_20_14_0_20_41_10</name>
    <dbReference type="NCBI Taxonomy" id="1975085"/>
    <lineage>
        <taxon>Bacteria</taxon>
        <taxon>Katanobacteria</taxon>
    </lineage>
</organism>
<keyword evidence="3 5" id="KW-0547">Nucleotide-binding</keyword>
<keyword evidence="5 7" id="KW-0067">ATP-binding</keyword>
<dbReference type="GO" id="GO:0004017">
    <property type="term" value="F:AMP kinase activity"/>
    <property type="evidence" value="ECO:0007669"/>
    <property type="project" value="UniProtKB-UniRule"/>
</dbReference>
<keyword evidence="2 5" id="KW-0545">Nucleotide biosynthesis</keyword>
<dbReference type="Gene3D" id="3.40.50.300">
    <property type="entry name" value="P-loop containing nucleotide triphosphate hydrolases"/>
    <property type="match status" value="1"/>
</dbReference>
<feature type="binding site" evidence="5">
    <location>
        <position position="119"/>
    </location>
    <ligand>
        <name>ATP</name>
        <dbReference type="ChEBI" id="CHEBI:30616"/>
    </ligand>
</feature>
<dbReference type="EC" id="2.7.4.3" evidence="5 7"/>
<feature type="binding site" evidence="5">
    <location>
        <position position="188"/>
    </location>
    <ligand>
        <name>ATP</name>
        <dbReference type="ChEBI" id="CHEBI:30616"/>
    </ligand>
</feature>
<dbReference type="CDD" id="cd01428">
    <property type="entry name" value="ADK"/>
    <property type="match status" value="1"/>
</dbReference>
<dbReference type="PRINTS" id="PR00094">
    <property type="entry name" value="ADENYLTKNASE"/>
</dbReference>
<evidence type="ECO:0000313" key="8">
    <source>
        <dbReference type="EMBL" id="PIS22386.1"/>
    </source>
</evidence>
<comment type="catalytic activity">
    <reaction evidence="5 7">
        <text>AMP + ATP = 2 ADP</text>
        <dbReference type="Rhea" id="RHEA:12973"/>
        <dbReference type="ChEBI" id="CHEBI:30616"/>
        <dbReference type="ChEBI" id="CHEBI:456215"/>
        <dbReference type="ChEBI" id="CHEBI:456216"/>
        <dbReference type="EC" id="2.7.4.3"/>
    </reaction>
</comment>
<comment type="subunit">
    <text evidence="5 7">Monomer.</text>
</comment>
<dbReference type="AlphaFoldDB" id="A0A2H0XBV1"/>
<dbReference type="Pfam" id="PF00406">
    <property type="entry name" value="ADK"/>
    <property type="match status" value="1"/>
</dbReference>
<comment type="subcellular location">
    <subcellularLocation>
        <location evidence="5 7">Cytoplasm</location>
    </subcellularLocation>
</comment>
<dbReference type="GO" id="GO:0005524">
    <property type="term" value="F:ATP binding"/>
    <property type="evidence" value="ECO:0007669"/>
    <property type="project" value="UniProtKB-UniRule"/>
</dbReference>
<sequence length="203" mass="22984">MKVLLLGPQGCGKGTIGQMLSEKIGVPLVSVGGLLRSLNPESSYYKTVKDQMEKGVLVDNQLVGMIIKQELDDPKYAKGYIFDGWARQMSDLNIFDPGFDFVVVFEMLRETSIKRISGRRLCEVDGKTYNVNTLPKEELAKCPGKLIQREDDTEEAVKKRLEIYYTKTMEVVNYFDKQGKTIHINAEPLPEAIFADLIKKLEK</sequence>
<dbReference type="GO" id="GO:0005737">
    <property type="term" value="C:cytoplasm"/>
    <property type="evidence" value="ECO:0007669"/>
    <property type="project" value="UniProtKB-SubCell"/>
</dbReference>
<dbReference type="SUPFAM" id="SSF52540">
    <property type="entry name" value="P-loop containing nucleoside triphosphate hydrolases"/>
    <property type="match status" value="1"/>
</dbReference>
<dbReference type="Proteomes" id="UP000231252">
    <property type="component" value="Unassembled WGS sequence"/>
</dbReference>
<keyword evidence="1 5" id="KW-0808">Transferase</keyword>
<evidence type="ECO:0000256" key="2">
    <source>
        <dbReference type="ARBA" id="ARBA00022727"/>
    </source>
</evidence>
<evidence type="ECO:0000256" key="6">
    <source>
        <dbReference type="RuleBase" id="RU003330"/>
    </source>
</evidence>
<gene>
    <name evidence="5" type="primary">adk</name>
    <name evidence="8" type="ORF">COT50_02180</name>
</gene>
<reference evidence="9" key="1">
    <citation type="submission" date="2017-09" db="EMBL/GenBank/DDBJ databases">
        <title>Depth-based differentiation of microbial function through sediment-hosted aquifers and enrichment of novel symbionts in the deep terrestrial subsurface.</title>
        <authorList>
            <person name="Probst A.J."/>
            <person name="Ladd B."/>
            <person name="Jarett J.K."/>
            <person name="Geller-Mcgrath D.E."/>
            <person name="Sieber C.M.K."/>
            <person name="Emerson J.B."/>
            <person name="Anantharaman K."/>
            <person name="Thomas B.C."/>
            <person name="Malmstrom R."/>
            <person name="Stieglmeier M."/>
            <person name="Klingl A."/>
            <person name="Woyke T."/>
            <person name="Ryan C.M."/>
            <person name="Banfield J.F."/>
        </authorList>
    </citation>
    <scope>NUCLEOTIDE SEQUENCE [LARGE SCALE GENOMIC DNA]</scope>
</reference>
<comment type="domain">
    <text evidence="5">Consists of three domains, a large central CORE domain and two small peripheral domains, NMPbind and LID, which undergo movements during catalysis. The LID domain closes over the site of phosphoryl transfer upon ATP binding. Assembling and dissambling the active center during each catalytic cycle provides an effective means to prevent ATP hydrolysis.</text>
</comment>
<keyword evidence="5" id="KW-0963">Cytoplasm</keyword>
<dbReference type="InterPro" id="IPR000850">
    <property type="entry name" value="Adenylat/UMP-CMP_kin"/>
</dbReference>
<comment type="similarity">
    <text evidence="5 6">Belongs to the adenylate kinase family.</text>
</comment>
<dbReference type="PANTHER" id="PTHR23359">
    <property type="entry name" value="NUCLEOTIDE KINASE"/>
    <property type="match status" value="1"/>
</dbReference>
<name>A0A2H0XBV1_UNCKA</name>
<dbReference type="GO" id="GO:0044209">
    <property type="term" value="P:AMP salvage"/>
    <property type="evidence" value="ECO:0007669"/>
    <property type="project" value="UniProtKB-UniRule"/>
</dbReference>
<comment type="pathway">
    <text evidence="5">Purine metabolism; AMP biosynthesis via salvage pathway; AMP from ADP: step 1/1.</text>
</comment>
<comment type="caution">
    <text evidence="5">Lacks conserved residue(s) required for the propagation of feature annotation.</text>
</comment>
<dbReference type="HAMAP" id="MF_00235">
    <property type="entry name" value="Adenylate_kinase_Adk"/>
    <property type="match status" value="1"/>
</dbReference>
<evidence type="ECO:0000256" key="4">
    <source>
        <dbReference type="ARBA" id="ARBA00022777"/>
    </source>
</evidence>
<evidence type="ECO:0000256" key="7">
    <source>
        <dbReference type="RuleBase" id="RU003331"/>
    </source>
</evidence>